<feature type="transmembrane region" description="Helical" evidence="7">
    <location>
        <begin position="233"/>
        <end position="254"/>
    </location>
</feature>
<evidence type="ECO:0000256" key="5">
    <source>
        <dbReference type="ARBA" id="ARBA00022989"/>
    </source>
</evidence>
<dbReference type="InterPro" id="IPR035906">
    <property type="entry name" value="MetI-like_sf"/>
</dbReference>
<feature type="transmembrane region" description="Helical" evidence="7">
    <location>
        <begin position="68"/>
        <end position="89"/>
    </location>
</feature>
<keyword evidence="4 7" id="KW-0812">Transmembrane</keyword>
<dbReference type="PROSITE" id="PS50928">
    <property type="entry name" value="ABC_TM1"/>
    <property type="match status" value="1"/>
</dbReference>
<dbReference type="Pfam" id="PF00528">
    <property type="entry name" value="BPD_transp_1"/>
    <property type="match status" value="1"/>
</dbReference>
<keyword evidence="6 7" id="KW-0472">Membrane</keyword>
<dbReference type="PANTHER" id="PTHR43744:SF12">
    <property type="entry name" value="ABC TRANSPORTER PERMEASE PROTEIN MG189-RELATED"/>
    <property type="match status" value="1"/>
</dbReference>
<evidence type="ECO:0000313" key="9">
    <source>
        <dbReference type="EMBL" id="SEM93587.1"/>
    </source>
</evidence>
<feature type="transmembrane region" description="Helical" evidence="7">
    <location>
        <begin position="136"/>
        <end position="154"/>
    </location>
</feature>
<gene>
    <name evidence="9" type="ORF">SAMN05660976_06383</name>
</gene>
<dbReference type="STRING" id="46177.SAMN05660976_06383"/>
<dbReference type="PANTHER" id="PTHR43744">
    <property type="entry name" value="ABC TRANSPORTER PERMEASE PROTEIN MG189-RELATED-RELATED"/>
    <property type="match status" value="1"/>
</dbReference>
<reference evidence="9 10" key="1">
    <citation type="submission" date="2016-10" db="EMBL/GenBank/DDBJ databases">
        <authorList>
            <person name="de Groot N.N."/>
        </authorList>
    </citation>
    <scope>NUCLEOTIDE SEQUENCE [LARGE SCALE GENOMIC DNA]</scope>
    <source>
        <strain evidence="9 10">DSM 43357</strain>
    </source>
</reference>
<keyword evidence="10" id="KW-1185">Reference proteome</keyword>
<keyword evidence="3" id="KW-1003">Cell membrane</keyword>
<evidence type="ECO:0000313" key="10">
    <source>
        <dbReference type="Proteomes" id="UP000198953"/>
    </source>
</evidence>
<comment type="subcellular location">
    <subcellularLocation>
        <location evidence="1 7">Cell membrane</location>
        <topology evidence="1 7">Multi-pass membrane protein</topology>
    </subcellularLocation>
</comment>
<sequence length="269" mass="29220">MRAGTILRAVWLIAAVGFMLLPVYSMLVVASAPDDTDLRGLVFNGFHLPENIGQLFGEGNLPTYLRNSLILCVGTGVLDVIFSAAAGYAMAQLSFPGRRALFALVVGTLALTPMVLVIPVFLIVKELGWVNTFQGMMVPGMISAFGVFLVRQFALGIPQELLLAARIDGAGEFRIFARVAVPLLKPALITLFLVHFLAQWDNLLWPLIVANEQELWPLPVGLANFQSEVGFNYHLTTTAALVTAVPPFVLMVALQRHYVAGLTFGGLKR</sequence>
<dbReference type="Proteomes" id="UP000198953">
    <property type="component" value="Unassembled WGS sequence"/>
</dbReference>
<dbReference type="EMBL" id="FOBF01000019">
    <property type="protein sequence ID" value="SEM93587.1"/>
    <property type="molecule type" value="Genomic_DNA"/>
</dbReference>
<dbReference type="CDD" id="cd06261">
    <property type="entry name" value="TM_PBP2"/>
    <property type="match status" value="1"/>
</dbReference>
<dbReference type="GO" id="GO:0055085">
    <property type="term" value="P:transmembrane transport"/>
    <property type="evidence" value="ECO:0007669"/>
    <property type="project" value="InterPro"/>
</dbReference>
<evidence type="ECO:0000256" key="4">
    <source>
        <dbReference type="ARBA" id="ARBA00022692"/>
    </source>
</evidence>
<evidence type="ECO:0000256" key="1">
    <source>
        <dbReference type="ARBA" id="ARBA00004651"/>
    </source>
</evidence>
<feature type="transmembrane region" description="Helical" evidence="7">
    <location>
        <begin position="101"/>
        <end position="124"/>
    </location>
</feature>
<protein>
    <submittedName>
        <fullName evidence="9">Multiple sugar transport system permease protein</fullName>
    </submittedName>
</protein>
<evidence type="ECO:0000256" key="7">
    <source>
        <dbReference type="RuleBase" id="RU363032"/>
    </source>
</evidence>
<comment type="similarity">
    <text evidence="7">Belongs to the binding-protein-dependent transport system permease family.</text>
</comment>
<dbReference type="AlphaFoldDB" id="A0A1H8CHM5"/>
<evidence type="ECO:0000256" key="2">
    <source>
        <dbReference type="ARBA" id="ARBA00022448"/>
    </source>
</evidence>
<accession>A0A1H8CHM5</accession>
<feature type="domain" description="ABC transmembrane type-1" evidence="8">
    <location>
        <begin position="65"/>
        <end position="254"/>
    </location>
</feature>
<dbReference type="Gene3D" id="1.10.3720.10">
    <property type="entry name" value="MetI-like"/>
    <property type="match status" value="1"/>
</dbReference>
<evidence type="ECO:0000259" key="8">
    <source>
        <dbReference type="PROSITE" id="PS50928"/>
    </source>
</evidence>
<dbReference type="GO" id="GO:0005886">
    <property type="term" value="C:plasma membrane"/>
    <property type="evidence" value="ECO:0007669"/>
    <property type="project" value="UniProtKB-SubCell"/>
</dbReference>
<proteinExistence type="inferred from homology"/>
<keyword evidence="2 7" id="KW-0813">Transport</keyword>
<dbReference type="InterPro" id="IPR000515">
    <property type="entry name" value="MetI-like"/>
</dbReference>
<keyword evidence="5 7" id="KW-1133">Transmembrane helix</keyword>
<dbReference type="OrthoDB" id="2063054at2"/>
<dbReference type="RefSeq" id="WP_055510114.1">
    <property type="nucleotide sequence ID" value="NZ_BBZG01000007.1"/>
</dbReference>
<feature type="transmembrane region" description="Helical" evidence="7">
    <location>
        <begin position="9"/>
        <end position="32"/>
    </location>
</feature>
<organism evidence="9 10">
    <name type="scientific">Nonomuraea pusilla</name>
    <dbReference type="NCBI Taxonomy" id="46177"/>
    <lineage>
        <taxon>Bacteria</taxon>
        <taxon>Bacillati</taxon>
        <taxon>Actinomycetota</taxon>
        <taxon>Actinomycetes</taxon>
        <taxon>Streptosporangiales</taxon>
        <taxon>Streptosporangiaceae</taxon>
        <taxon>Nonomuraea</taxon>
    </lineage>
</organism>
<keyword evidence="9" id="KW-0762">Sugar transport</keyword>
<dbReference type="SUPFAM" id="SSF161098">
    <property type="entry name" value="MetI-like"/>
    <property type="match status" value="1"/>
</dbReference>
<evidence type="ECO:0000256" key="3">
    <source>
        <dbReference type="ARBA" id="ARBA00022475"/>
    </source>
</evidence>
<feature type="transmembrane region" description="Helical" evidence="7">
    <location>
        <begin position="175"/>
        <end position="198"/>
    </location>
</feature>
<name>A0A1H8CHM5_9ACTN</name>
<evidence type="ECO:0000256" key="6">
    <source>
        <dbReference type="ARBA" id="ARBA00023136"/>
    </source>
</evidence>